<name>A0A150PEW7_SORCE</name>
<gene>
    <name evidence="1" type="ORF">BE08_19220</name>
</gene>
<evidence type="ECO:0000313" key="1">
    <source>
        <dbReference type="EMBL" id="KYF54217.1"/>
    </source>
</evidence>
<dbReference type="Proteomes" id="UP000075420">
    <property type="component" value="Unassembled WGS sequence"/>
</dbReference>
<evidence type="ECO:0000313" key="2">
    <source>
        <dbReference type="Proteomes" id="UP000075420"/>
    </source>
</evidence>
<comment type="caution">
    <text evidence="1">The sequence shown here is derived from an EMBL/GenBank/DDBJ whole genome shotgun (WGS) entry which is preliminary data.</text>
</comment>
<dbReference type="AlphaFoldDB" id="A0A150PEW7"/>
<proteinExistence type="predicted"/>
<accession>A0A150PEW7</accession>
<organism evidence="1 2">
    <name type="scientific">Sorangium cellulosum</name>
    <name type="common">Polyangium cellulosum</name>
    <dbReference type="NCBI Taxonomy" id="56"/>
    <lineage>
        <taxon>Bacteria</taxon>
        <taxon>Pseudomonadati</taxon>
        <taxon>Myxococcota</taxon>
        <taxon>Polyangia</taxon>
        <taxon>Polyangiales</taxon>
        <taxon>Polyangiaceae</taxon>
        <taxon>Sorangium</taxon>
    </lineage>
</organism>
<sequence length="114" mass="12034">MSGEGHQLGQNVAIGSDGDVYVQGEFENTMKFGSAELISADEHGSLFVARLSRVGQLSWSRKIDGFSDRRWAGMALTSSGEPVLLGSFSGIVELGTSTLTTNGGPDVFLVKLVP</sequence>
<protein>
    <submittedName>
        <fullName evidence="1">Uncharacterized protein</fullName>
    </submittedName>
</protein>
<dbReference type="EMBL" id="JELY01001913">
    <property type="protein sequence ID" value="KYF54217.1"/>
    <property type="molecule type" value="Genomic_DNA"/>
</dbReference>
<reference evidence="1 2" key="1">
    <citation type="submission" date="2014-02" db="EMBL/GenBank/DDBJ databases">
        <title>The small core and large imbalanced accessory genome model reveals a collaborative survival strategy of Sorangium cellulosum strains in nature.</title>
        <authorList>
            <person name="Han K."/>
            <person name="Peng R."/>
            <person name="Blom J."/>
            <person name="Li Y.-Z."/>
        </authorList>
    </citation>
    <scope>NUCLEOTIDE SEQUENCE [LARGE SCALE GENOMIC DNA]</scope>
    <source>
        <strain evidence="1 2">So0157-25</strain>
    </source>
</reference>